<evidence type="ECO:0000313" key="3">
    <source>
        <dbReference type="EMBL" id="AGM10439.1"/>
    </source>
</evidence>
<dbReference type="AlphaFoldDB" id="R4T4D4"/>
<feature type="domain" description="YCII-related" evidence="2">
    <location>
        <begin position="9"/>
        <end position="85"/>
    </location>
</feature>
<organism evidence="3 4">
    <name type="scientific">Amycolatopsis keratiniphila</name>
    <dbReference type="NCBI Taxonomy" id="129921"/>
    <lineage>
        <taxon>Bacteria</taxon>
        <taxon>Bacillati</taxon>
        <taxon>Actinomycetota</taxon>
        <taxon>Actinomycetes</taxon>
        <taxon>Pseudonocardiales</taxon>
        <taxon>Pseudonocardiaceae</taxon>
        <taxon>Amycolatopsis</taxon>
        <taxon>Amycolatopsis japonica group</taxon>
    </lineage>
</organism>
<evidence type="ECO:0000259" key="2">
    <source>
        <dbReference type="Pfam" id="PF03795"/>
    </source>
</evidence>
<gene>
    <name evidence="3" type="ORF">AORI_7858</name>
</gene>
<dbReference type="InterPro" id="IPR011008">
    <property type="entry name" value="Dimeric_a/b-barrel"/>
</dbReference>
<protein>
    <recommendedName>
        <fullName evidence="2">YCII-related domain-containing protein</fullName>
    </recommendedName>
</protein>
<comment type="similarity">
    <text evidence="1">Belongs to the YciI family.</text>
</comment>
<dbReference type="SUPFAM" id="SSF54909">
    <property type="entry name" value="Dimeric alpha+beta barrel"/>
    <property type="match status" value="1"/>
</dbReference>
<dbReference type="Proteomes" id="UP000013968">
    <property type="component" value="Chromosome"/>
</dbReference>
<proteinExistence type="inferred from homology"/>
<sequence length="96" mass="10612">MSMAWFLVEITYVQEKLADVRPRHRKFLTDLADQGVVALGGPLGDGSGGISMYQAADEAALLEIIDQDPYHLEGVVAKRTVREFKPVIGAWIPKED</sequence>
<dbReference type="Gene3D" id="3.30.70.1060">
    <property type="entry name" value="Dimeric alpha+beta barrel"/>
    <property type="match status" value="1"/>
</dbReference>
<dbReference type="PATRIC" id="fig|1156913.3.peg.8018"/>
<dbReference type="Pfam" id="PF03795">
    <property type="entry name" value="YCII"/>
    <property type="match status" value="1"/>
</dbReference>
<reference evidence="3 4" key="1">
    <citation type="journal article" date="2013" name="BMC Genomics">
        <title>ContigScape: a Cytoscape plugin facilitating microbial genome gap closing.</title>
        <authorList>
            <person name="Tang B."/>
            <person name="Wang Q."/>
            <person name="Yang M."/>
            <person name="Xie F."/>
            <person name="Zhu Y."/>
            <person name="Zhuo Y."/>
            <person name="Wang S."/>
            <person name="Gao H."/>
            <person name="Ding X."/>
            <person name="Zhang L."/>
            <person name="Zhao G."/>
            <person name="Zheng H."/>
        </authorList>
    </citation>
    <scope>NUCLEOTIDE SEQUENCE [LARGE SCALE GENOMIC DNA]</scope>
    <source>
        <strain evidence="3 4">HCCB10007</strain>
    </source>
</reference>
<name>R4T4D4_9PSEU</name>
<evidence type="ECO:0000313" key="4">
    <source>
        <dbReference type="Proteomes" id="UP000013968"/>
    </source>
</evidence>
<dbReference type="KEGG" id="aoi:AORI_7858"/>
<dbReference type="EMBL" id="CP003410">
    <property type="protein sequence ID" value="AGM10439.1"/>
    <property type="molecule type" value="Genomic_DNA"/>
</dbReference>
<dbReference type="HOGENOM" id="CLU_110355_7_0_11"/>
<evidence type="ECO:0000256" key="1">
    <source>
        <dbReference type="ARBA" id="ARBA00007689"/>
    </source>
</evidence>
<dbReference type="InterPro" id="IPR005545">
    <property type="entry name" value="YCII"/>
</dbReference>
<accession>R4T4D4</accession>
<keyword evidence="4" id="KW-1185">Reference proteome</keyword>